<evidence type="ECO:0000313" key="5">
    <source>
        <dbReference type="Proteomes" id="UP000694558"/>
    </source>
</evidence>
<accession>A0A8D3CVT3</accession>
<evidence type="ECO:0000313" key="4">
    <source>
        <dbReference type="Ensembl" id="ENSSMAP00000051391.1"/>
    </source>
</evidence>
<dbReference type="GO" id="GO:0051056">
    <property type="term" value="P:regulation of small GTPase mediated signal transduction"/>
    <property type="evidence" value="ECO:0007669"/>
    <property type="project" value="TreeGrafter"/>
</dbReference>
<dbReference type="PANTHER" id="PTHR14963">
    <property type="entry name" value="RHO GTPASE ACTIVATING PROTEIN 18,19-RELATED"/>
    <property type="match status" value="1"/>
</dbReference>
<feature type="compositionally biased region" description="Polar residues" evidence="2">
    <location>
        <begin position="12"/>
        <end position="21"/>
    </location>
</feature>
<evidence type="ECO:0000256" key="1">
    <source>
        <dbReference type="ARBA" id="ARBA00022468"/>
    </source>
</evidence>
<dbReference type="SUPFAM" id="SSF48350">
    <property type="entry name" value="GTPase activation domain, GAP"/>
    <property type="match status" value="1"/>
</dbReference>
<dbReference type="FunFam" id="1.10.555.10:FF:000118">
    <property type="entry name" value="Rho GTPase activating protein 28"/>
    <property type="match status" value="1"/>
</dbReference>
<dbReference type="GO" id="GO:0051497">
    <property type="term" value="P:negative regulation of stress fiber assembly"/>
    <property type="evidence" value="ECO:0007669"/>
    <property type="project" value="TreeGrafter"/>
</dbReference>
<proteinExistence type="predicted"/>
<feature type="region of interest" description="Disordered" evidence="2">
    <location>
        <begin position="156"/>
        <end position="175"/>
    </location>
</feature>
<feature type="compositionally biased region" description="Low complexity" evidence="2">
    <location>
        <begin position="1"/>
        <end position="11"/>
    </location>
</feature>
<dbReference type="GO" id="GO:0005096">
    <property type="term" value="F:GTPase activator activity"/>
    <property type="evidence" value="ECO:0007669"/>
    <property type="project" value="UniProtKB-KW"/>
</dbReference>
<evidence type="ECO:0000256" key="2">
    <source>
        <dbReference type="SAM" id="MobiDB-lite"/>
    </source>
</evidence>
<dbReference type="InterPro" id="IPR057323">
    <property type="entry name" value="RHG40/28/18_ubiquitin"/>
</dbReference>
<dbReference type="GeneTree" id="ENSGT00940000158929"/>
<dbReference type="GO" id="GO:0030833">
    <property type="term" value="P:regulation of actin filament polymerization"/>
    <property type="evidence" value="ECO:0007669"/>
    <property type="project" value="TreeGrafter"/>
</dbReference>
<protein>
    <submittedName>
        <fullName evidence="4">Rho GTPase activating protein 28</fullName>
    </submittedName>
</protein>
<feature type="domain" description="Rho-GAP" evidence="3">
    <location>
        <begin position="276"/>
        <end position="474"/>
    </location>
</feature>
<dbReference type="Gene3D" id="1.10.555.10">
    <property type="entry name" value="Rho GTPase activation protein"/>
    <property type="match status" value="1"/>
</dbReference>
<keyword evidence="1" id="KW-0343">GTPase activation</keyword>
<gene>
    <name evidence="4" type="primary">ARHGAP28</name>
</gene>
<reference evidence="4" key="1">
    <citation type="submission" date="2023-05" db="EMBL/GenBank/DDBJ databases">
        <title>High-quality long-read genome of Scophthalmus maximus.</title>
        <authorList>
            <person name="Lien S."/>
            <person name="Martinez P."/>
        </authorList>
    </citation>
    <scope>NUCLEOTIDE SEQUENCE [LARGE SCALE GENOMIC DNA]</scope>
</reference>
<dbReference type="SMART" id="SM00324">
    <property type="entry name" value="RhoGAP"/>
    <property type="match status" value="1"/>
</dbReference>
<dbReference type="InterPro" id="IPR008936">
    <property type="entry name" value="Rho_GTPase_activation_prot"/>
</dbReference>
<dbReference type="Pfam" id="PF00620">
    <property type="entry name" value="RhoGAP"/>
    <property type="match status" value="1"/>
</dbReference>
<dbReference type="Ensembl" id="ENSSMAT00000067877.1">
    <property type="protein sequence ID" value="ENSSMAP00000051391.1"/>
    <property type="gene ID" value="ENSSMAG00000011359.2"/>
</dbReference>
<dbReference type="AlphaFoldDB" id="A0A8D3CVT3"/>
<feature type="region of interest" description="Disordered" evidence="2">
    <location>
        <begin position="1"/>
        <end position="57"/>
    </location>
</feature>
<organism evidence="4 5">
    <name type="scientific">Scophthalmus maximus</name>
    <name type="common">Turbot</name>
    <name type="synonym">Psetta maxima</name>
    <dbReference type="NCBI Taxonomy" id="52904"/>
    <lineage>
        <taxon>Eukaryota</taxon>
        <taxon>Metazoa</taxon>
        <taxon>Chordata</taxon>
        <taxon>Craniata</taxon>
        <taxon>Vertebrata</taxon>
        <taxon>Euteleostomi</taxon>
        <taxon>Actinopterygii</taxon>
        <taxon>Neopterygii</taxon>
        <taxon>Teleostei</taxon>
        <taxon>Neoteleostei</taxon>
        <taxon>Acanthomorphata</taxon>
        <taxon>Carangaria</taxon>
        <taxon>Pleuronectiformes</taxon>
        <taxon>Pleuronectoidei</taxon>
        <taxon>Scophthalmidae</taxon>
        <taxon>Scophthalmus</taxon>
    </lineage>
</organism>
<name>A0A8D3CVT3_SCOMX</name>
<dbReference type="GO" id="GO:0005737">
    <property type="term" value="C:cytoplasm"/>
    <property type="evidence" value="ECO:0007669"/>
    <property type="project" value="TreeGrafter"/>
</dbReference>
<feature type="compositionally biased region" description="Polar residues" evidence="2">
    <location>
        <begin position="156"/>
        <end position="173"/>
    </location>
</feature>
<dbReference type="PANTHER" id="PTHR14963:SF5">
    <property type="entry name" value="RHO GTPASE-ACTIVATING PROTEIN 28"/>
    <property type="match status" value="1"/>
</dbReference>
<dbReference type="Pfam" id="PF25442">
    <property type="entry name" value="Ubiquitin_RHG40_C"/>
    <property type="match status" value="1"/>
</dbReference>
<dbReference type="PROSITE" id="PS50238">
    <property type="entry name" value="RHOGAP"/>
    <property type="match status" value="1"/>
</dbReference>
<feature type="compositionally biased region" description="Acidic residues" evidence="2">
    <location>
        <begin position="35"/>
        <end position="48"/>
    </location>
</feature>
<evidence type="ECO:0000259" key="3">
    <source>
        <dbReference type="PROSITE" id="PS50238"/>
    </source>
</evidence>
<dbReference type="Proteomes" id="UP000694558">
    <property type="component" value="Chromosome 21"/>
</dbReference>
<sequence length="593" mass="66796">MLSSSSSSSSSPAPHTVTSNPRHVALETYWREVQSIEEEREGEDEYEDDERKSIDEGEMEASWLTEAGLSSLVTGSEEETPPPAEALLSTLTRQQAVTVRRRLDNYNETMKKRNKQPIRDIRDVFNQSVCPPVCLLTVRPTVPSCLFEDPLPKDPSSLTLSPAPTHTHSLPESQSRRADWLLRDSPYSEGVAEHQRGGACLDCLHYHGDNNGDEPFVPVSPSQGLTWADDLSSCDLTQLGFISHIELSTFLLALGVQTKHSRPPRCRSRDGGVFGVPLNLLLQNDRKKFPAVKVPIVFQKLLCILESSLQTEGILRVPGSAARLKHLRRELDRCGGAIDWSAVRQVEAAGLLKLFIRELPTPLLTHTHLSTYLSLTGVPSLVHQLQALQLLSLLLPDVNRNTLRALLVFLRKVVSHQDQNRMSLWNVSMVMAPNLFSYRHRGNKQSVAKQQEMEEAMGGAQLVRLMITHQDLLWTVPRFLLSQVRQMNQAANQKPFSLTRTKRRLLRKNDRNQISDLCDGVIRVHAPLHTKVSMAIQLDGQTRAKDVTSRFENSPAQCLYEVGGNICERRLHPDCFLLDVYRLNPHCDWLIKP</sequence>
<dbReference type="InterPro" id="IPR000198">
    <property type="entry name" value="RhoGAP_dom"/>
</dbReference>
<dbReference type="GO" id="GO:0007165">
    <property type="term" value="P:signal transduction"/>
    <property type="evidence" value="ECO:0007669"/>
    <property type="project" value="InterPro"/>
</dbReference>
<reference evidence="4" key="2">
    <citation type="submission" date="2025-08" db="UniProtKB">
        <authorList>
            <consortium name="Ensembl"/>
        </authorList>
    </citation>
    <scope>IDENTIFICATION</scope>
</reference>